<proteinExistence type="predicted"/>
<name>A0ABC8L4H5_ERUVS</name>
<evidence type="ECO:0000313" key="4">
    <source>
        <dbReference type="Proteomes" id="UP001642260"/>
    </source>
</evidence>
<accession>A0ABC8L4H5</accession>
<dbReference type="PANTHER" id="PTHR21068:SF43">
    <property type="entry name" value="SPARTIN"/>
    <property type="match status" value="1"/>
</dbReference>
<sequence length="427" mass="45850">MNPPHDAKQRPSLYPEIDQSIPDNPFAPTNPSPNLYPPVDSSSNNQPPSAPPQAIEETLIRVPGAILNLIDKSYSVELACGDLTILRIVQGPNIVAVLANVADEIQWPLTKSEIATKVDGSHYFFSIHPPKESGSGSDDEILNYGLTIASKGQEDVLLSLDQVLRDYCCFAEQRMSERAKGEEVLGSSMAAATSPEELKGERKEVVEGQCAAYWTTLAPNIEDYSSKSAKMIASGSGHVIRGILWCGDVTVERLKRGNEVMKSRLSRAEKEKDVSPETLRRIKRVKRVTQMTEKVATGVLSGVVKVSGLITGSLANSKAGKKFFGLLPGEIILASLDGFSKICDAVEVAGKNVMSTSSTVTTELVDHKYGTKAAEATNEGLDAAGHAFGTAWVAFKIRKALNPKSVLKPSTLAKSAVSDLKAKKGSK</sequence>
<dbReference type="PANTHER" id="PTHR21068">
    <property type="entry name" value="SPARTIN"/>
    <property type="match status" value="1"/>
</dbReference>
<keyword evidence="4" id="KW-1185">Reference proteome</keyword>
<evidence type="ECO:0000259" key="2">
    <source>
        <dbReference type="Pfam" id="PF06911"/>
    </source>
</evidence>
<reference evidence="3 4" key="1">
    <citation type="submission" date="2022-03" db="EMBL/GenBank/DDBJ databases">
        <authorList>
            <person name="Macdonald S."/>
            <person name="Ahmed S."/>
            <person name="Newling K."/>
        </authorList>
    </citation>
    <scope>NUCLEOTIDE SEQUENCE [LARGE SCALE GENOMIC DNA]</scope>
</reference>
<feature type="domain" description="Senescence" evidence="2">
    <location>
        <begin position="230"/>
        <end position="416"/>
    </location>
</feature>
<evidence type="ECO:0000313" key="3">
    <source>
        <dbReference type="EMBL" id="CAH8364439.1"/>
    </source>
</evidence>
<dbReference type="Proteomes" id="UP001642260">
    <property type="component" value="Unassembled WGS sequence"/>
</dbReference>
<protein>
    <recommendedName>
        <fullName evidence="2">Senescence domain-containing protein</fullName>
    </recommendedName>
</protein>
<comment type="caution">
    <text evidence="3">The sequence shown here is derived from an EMBL/GenBank/DDBJ whole genome shotgun (WGS) entry which is preliminary data.</text>
</comment>
<dbReference type="EMBL" id="CAKOAT010386266">
    <property type="protein sequence ID" value="CAH8364439.1"/>
    <property type="molecule type" value="Genomic_DNA"/>
</dbReference>
<feature type="region of interest" description="Disordered" evidence="1">
    <location>
        <begin position="1"/>
        <end position="52"/>
    </location>
</feature>
<dbReference type="InterPro" id="IPR009686">
    <property type="entry name" value="Senescence/spartin_C"/>
</dbReference>
<dbReference type="InterPro" id="IPR045036">
    <property type="entry name" value="Spartin-like"/>
</dbReference>
<organism evidence="3 4">
    <name type="scientific">Eruca vesicaria subsp. sativa</name>
    <name type="common">Garden rocket</name>
    <name type="synonym">Eruca sativa</name>
    <dbReference type="NCBI Taxonomy" id="29727"/>
    <lineage>
        <taxon>Eukaryota</taxon>
        <taxon>Viridiplantae</taxon>
        <taxon>Streptophyta</taxon>
        <taxon>Embryophyta</taxon>
        <taxon>Tracheophyta</taxon>
        <taxon>Spermatophyta</taxon>
        <taxon>Magnoliopsida</taxon>
        <taxon>eudicotyledons</taxon>
        <taxon>Gunneridae</taxon>
        <taxon>Pentapetalae</taxon>
        <taxon>rosids</taxon>
        <taxon>malvids</taxon>
        <taxon>Brassicales</taxon>
        <taxon>Brassicaceae</taxon>
        <taxon>Brassiceae</taxon>
        <taxon>Eruca</taxon>
    </lineage>
</organism>
<gene>
    <name evidence="3" type="ORF">ERUC_LOCUS30135</name>
</gene>
<dbReference type="AlphaFoldDB" id="A0ABC8L4H5"/>
<dbReference type="Pfam" id="PF06911">
    <property type="entry name" value="Senescence"/>
    <property type="match status" value="1"/>
</dbReference>
<evidence type="ECO:0000256" key="1">
    <source>
        <dbReference type="SAM" id="MobiDB-lite"/>
    </source>
</evidence>